<dbReference type="PANTHER" id="PTHR12894">
    <property type="entry name" value="CNH DOMAIN CONTAINING"/>
    <property type="match status" value="1"/>
</dbReference>
<dbReference type="InterPro" id="IPR032914">
    <property type="entry name" value="Vam6/VPS39/TRAP1"/>
</dbReference>
<dbReference type="GO" id="GO:0006914">
    <property type="term" value="P:autophagy"/>
    <property type="evidence" value="ECO:0007669"/>
    <property type="project" value="TreeGrafter"/>
</dbReference>
<organism evidence="1 2">
    <name type="scientific">Pristionchus fissidentatus</name>
    <dbReference type="NCBI Taxonomy" id="1538716"/>
    <lineage>
        <taxon>Eukaryota</taxon>
        <taxon>Metazoa</taxon>
        <taxon>Ecdysozoa</taxon>
        <taxon>Nematoda</taxon>
        <taxon>Chromadorea</taxon>
        <taxon>Rhabditida</taxon>
        <taxon>Rhabditina</taxon>
        <taxon>Diplogasteromorpha</taxon>
        <taxon>Diplogasteroidea</taxon>
        <taxon>Neodiplogasteridae</taxon>
        <taxon>Pristionchus</taxon>
    </lineage>
</organism>
<dbReference type="AlphaFoldDB" id="A0AAV5WZX3"/>
<evidence type="ECO:0000313" key="1">
    <source>
        <dbReference type="EMBL" id="GMT35034.1"/>
    </source>
</evidence>
<dbReference type="GO" id="GO:0016020">
    <property type="term" value="C:membrane"/>
    <property type="evidence" value="ECO:0007669"/>
    <property type="project" value="TreeGrafter"/>
</dbReference>
<reference evidence="1" key="1">
    <citation type="submission" date="2023-10" db="EMBL/GenBank/DDBJ databases">
        <title>Genome assembly of Pristionchus species.</title>
        <authorList>
            <person name="Yoshida K."/>
            <person name="Sommer R.J."/>
        </authorList>
    </citation>
    <scope>NUCLEOTIDE SEQUENCE</scope>
    <source>
        <strain evidence="1">RS5133</strain>
    </source>
</reference>
<proteinExistence type="predicted"/>
<gene>
    <name evidence="1" type="ORF">PFISCL1PPCAC_26331</name>
</gene>
<evidence type="ECO:0000313" key="2">
    <source>
        <dbReference type="Proteomes" id="UP001432322"/>
    </source>
</evidence>
<dbReference type="GO" id="GO:0034058">
    <property type="term" value="P:endosomal vesicle fusion"/>
    <property type="evidence" value="ECO:0007669"/>
    <property type="project" value="TreeGrafter"/>
</dbReference>
<comment type="caution">
    <text evidence="1">The sequence shown here is derived from an EMBL/GenBank/DDBJ whole genome shotgun (WGS) entry which is preliminary data.</text>
</comment>
<dbReference type="EMBL" id="BTSY01000007">
    <property type="protein sequence ID" value="GMT35034.1"/>
    <property type="molecule type" value="Genomic_DNA"/>
</dbReference>
<accession>A0AAV5WZX3</accession>
<dbReference type="PANTHER" id="PTHR12894:SF27">
    <property type="entry name" value="TRANSFORMING GROWTH FACTOR-BETA RECEPTOR-ASSOCIATED PROTEIN 1"/>
    <property type="match status" value="1"/>
</dbReference>
<feature type="non-terminal residue" evidence="1">
    <location>
        <position position="1"/>
    </location>
</feature>
<sequence>AGLCLTTQTGCFVYSFDTISSNSEPMILAFPIDRSSLPLTASPPSICHVDEETFAVAGCMPDMALFVDGSGSAARPPLVWSNEHPKEIVKTDNSLIVVGEKTLVIFDNSPTGRMRQEMNLPSHPCASTILSDSLVIFTRSSDADVFCVRELSWAEKAHELLSNGQLANALYVVTNNAIRSDEDAITYQHVHMHLGFNQIASGEKEEGIELLVKGHVTPSEVENRFKAIFSVEDSKDDSYSDVVLVEKLISRVIDEDWAADQSSDWATLLTIVRLRLCENSIDILEILECDEDYDKSTVQSYCEGRKMFNCLLVLHSLTKSVQYALGLTWLGNDPLFCAKIDHKLLVKLLPRLPLSESQLICETSKFFIERGEAMEELIDFVKTRIDYLPLKFVMNLFKGRIDELEVLLKLNCDQTECAIEMEKRIVELSTIRIASNDITPDESAKLRKKLISIILSGKIQEIRQFLVGDQLNVERTVAEHWKHPESAIQAVIENVECEGAMQAIQQIIHHFSSSHSNLSTHFLLQLKRKCESDPILASSHRLPEVMKTLLEAFPSLISEGAIQFIPENSQLDSFAPLIFREMQSVHDRTVSNRIGRALAERAARTNKAPAPRNSVRVIESTRCGVCSDRFDSASSIHLLPSGKLVHPRCHPHLNICPITNQIFRG</sequence>
<dbReference type="Proteomes" id="UP001432322">
    <property type="component" value="Unassembled WGS sequence"/>
</dbReference>
<dbReference type="GO" id="GO:0005737">
    <property type="term" value="C:cytoplasm"/>
    <property type="evidence" value="ECO:0007669"/>
    <property type="project" value="TreeGrafter"/>
</dbReference>
<protein>
    <submittedName>
        <fullName evidence="1">Uncharacterized protein</fullName>
    </submittedName>
</protein>
<keyword evidence="2" id="KW-1185">Reference proteome</keyword>
<name>A0AAV5WZX3_9BILA</name>